<evidence type="ECO:0000256" key="2">
    <source>
        <dbReference type="ARBA" id="ARBA00022454"/>
    </source>
</evidence>
<dbReference type="PANTHER" id="PTHR14030">
    <property type="entry name" value="MITOTIC CHECKPOINT SERINE/THREONINE-PROTEIN KINASE BUB1"/>
    <property type="match status" value="1"/>
</dbReference>
<evidence type="ECO:0000256" key="3">
    <source>
        <dbReference type="ARBA" id="ARBA00022741"/>
    </source>
</evidence>
<protein>
    <recommendedName>
        <fullName evidence="14">Mitotic checkpoint serine/threonine-protein kinase BUB1</fullName>
    </recommendedName>
</protein>
<feature type="domain" description="Protein kinase" evidence="10">
    <location>
        <begin position="1193"/>
        <end position="1478"/>
    </location>
</feature>
<dbReference type="PROSITE" id="PS00107">
    <property type="entry name" value="PROTEIN_KINASE_ATP"/>
    <property type="match status" value="1"/>
</dbReference>
<dbReference type="EnsemblMetazoa" id="XM_017129109.2">
    <property type="protein sequence ID" value="XP_016984598.2"/>
    <property type="gene ID" value="LOC108048440"/>
</dbReference>
<name>A0ABM5HS28_DRORH</name>
<evidence type="ECO:0000256" key="5">
    <source>
        <dbReference type="ARBA" id="ARBA00022840"/>
    </source>
</evidence>
<keyword evidence="2" id="KW-0158">Chromosome</keyword>
<evidence type="ECO:0000259" key="11">
    <source>
        <dbReference type="PROSITE" id="PS51489"/>
    </source>
</evidence>
<feature type="coiled-coil region" evidence="8">
    <location>
        <begin position="526"/>
        <end position="553"/>
    </location>
</feature>
<feature type="domain" description="BUB1 N-terminal" evidence="11">
    <location>
        <begin position="43"/>
        <end position="205"/>
    </location>
</feature>
<evidence type="ECO:0000256" key="7">
    <source>
        <dbReference type="PROSITE-ProRule" id="PRU10141"/>
    </source>
</evidence>
<keyword evidence="13" id="KW-1185">Reference proteome</keyword>
<reference evidence="12" key="2">
    <citation type="submission" date="2025-05" db="UniProtKB">
        <authorList>
            <consortium name="EnsemblMetazoa"/>
        </authorList>
    </citation>
    <scope>IDENTIFICATION</scope>
</reference>
<dbReference type="InterPro" id="IPR013212">
    <property type="entry name" value="Mad3/Bub1_I"/>
</dbReference>
<evidence type="ECO:0000256" key="6">
    <source>
        <dbReference type="ARBA" id="ARBA00023328"/>
    </source>
</evidence>
<evidence type="ECO:0000256" key="8">
    <source>
        <dbReference type="SAM" id="Coils"/>
    </source>
</evidence>
<dbReference type="Pfam" id="PF00069">
    <property type="entry name" value="Pkinase"/>
    <property type="match status" value="1"/>
</dbReference>
<dbReference type="InterPro" id="IPR000719">
    <property type="entry name" value="Prot_kinase_dom"/>
</dbReference>
<evidence type="ECO:0000256" key="1">
    <source>
        <dbReference type="ARBA" id="ARBA00004629"/>
    </source>
</evidence>
<reference evidence="13" key="1">
    <citation type="journal article" date="2021" name="Elife">
        <title>Highly contiguous assemblies of 101 drosophilid genomes.</title>
        <authorList>
            <person name="Kim B.Y."/>
            <person name="Wang J.R."/>
            <person name="Miller D.E."/>
            <person name="Barmina O."/>
            <person name="Delaney E."/>
            <person name="Thompson A."/>
            <person name="Comeault A.A."/>
            <person name="Peede D."/>
            <person name="D'Agostino E.R."/>
            <person name="Pelaez J."/>
            <person name="Aguilar J.M."/>
            <person name="Haji D."/>
            <person name="Matsunaga T."/>
            <person name="Armstrong E.E."/>
            <person name="Zych M."/>
            <person name="Ogawa Y."/>
            <person name="Stamenkovic-Radak M."/>
            <person name="Jelic M."/>
            <person name="Veselinovic M.S."/>
            <person name="Tanaskovic M."/>
            <person name="Eric P."/>
            <person name="Gao J.J."/>
            <person name="Katoh T.K."/>
            <person name="Toda M.J."/>
            <person name="Watabe H."/>
            <person name="Watada M."/>
            <person name="Davis J.S."/>
            <person name="Moyle L.C."/>
            <person name="Manoli G."/>
            <person name="Bertolini E."/>
            <person name="Kostal V."/>
            <person name="Hawley R.S."/>
            <person name="Takahashi A."/>
            <person name="Jones C.D."/>
            <person name="Price D.K."/>
            <person name="Whiteman N."/>
            <person name="Kopp A."/>
            <person name="Matute D.R."/>
            <person name="Petrov D.A."/>
        </authorList>
    </citation>
    <scope>NUCLEOTIDE SEQUENCE [LARGE SCALE GENOMIC DNA]</scope>
</reference>
<feature type="binding site" evidence="7">
    <location>
        <position position="1222"/>
    </location>
    <ligand>
        <name>ATP</name>
        <dbReference type="ChEBI" id="CHEBI:30616"/>
    </ligand>
</feature>
<dbReference type="Gene3D" id="1.10.510.10">
    <property type="entry name" value="Transferase(Phosphotransferase) domain 1"/>
    <property type="match status" value="1"/>
</dbReference>
<dbReference type="InterPro" id="IPR015661">
    <property type="entry name" value="Bub1/Mad3"/>
</dbReference>
<dbReference type="PROSITE" id="PS51489">
    <property type="entry name" value="BUB1_N"/>
    <property type="match status" value="1"/>
</dbReference>
<dbReference type="CDD" id="cd13981">
    <property type="entry name" value="STKc_Bub1_BubR1"/>
    <property type="match status" value="1"/>
</dbReference>
<evidence type="ECO:0000313" key="13">
    <source>
        <dbReference type="Proteomes" id="UP001652680"/>
    </source>
</evidence>
<dbReference type="Proteomes" id="UP001652680">
    <property type="component" value="Unassembled WGS sequence"/>
</dbReference>
<dbReference type="GeneID" id="108048440"/>
<feature type="compositionally biased region" description="Polar residues" evidence="9">
    <location>
        <begin position="615"/>
        <end position="624"/>
    </location>
</feature>
<dbReference type="Pfam" id="PF08311">
    <property type="entry name" value="Mad3_BUB1_I"/>
    <property type="match status" value="1"/>
</dbReference>
<keyword evidence="5 7" id="KW-0067">ATP-binding</keyword>
<dbReference type="SUPFAM" id="SSF56112">
    <property type="entry name" value="Protein kinase-like (PK-like)"/>
    <property type="match status" value="1"/>
</dbReference>
<dbReference type="PANTHER" id="PTHR14030:SF4">
    <property type="entry name" value="BUB1 KINASE, ISOFORM A-RELATED"/>
    <property type="match status" value="1"/>
</dbReference>
<sequence>MDFDNAKENIQPLASGRNVSLLQASLSQDSAHGQELLAHRKQMEEEVRTYVGEDPLEPWYKYICWIEQSYPAGGSGSGLHAALHQCLTKFEEDERYRQDKRLIRLFIKFMEKQKDQIEFYQQMYNNGIGTMLADFYIAWAYSYDLSGNMRKADEIFRLGLDCRAEPLEELREAHQHFGYTVGQRLLYTTGEEANAVNQELNERRLALQSLHGRRQRSTNVITVGSVRTGAAVKSGLPGVVQTDASSTSGVRNAGRNVQVFNDENAEANIPLPVSETEGKSSLRSIIDAARGQENVKEPVAWNTAHAKRHKHGKIFGNNTTADLGFDIHVDDHAHPPITNYERRLDQPFRFPPNFVVKNKPQQAWVTPVTIEDEPNANGLPCYNKCLLYPRPNLEFSPEEYRAFVHLKRHDPHRPFVQRNDEWWGTGGVVRGVRCYPNFAKSSKPQPRDELDKFWKPPLVQGLQVVFDKIYNDEEQQEYQSEELLAAKWLEKRNVTVHGDFDMEETVCLPGNKMPRRKSFFPSSSRKSMMQRRVSSVQEEYEKEEEEAAVVEEEAASQPLAKPQTSVSAQLPVVSEQKVMQQIEIFKDSVASSDDHFAVPAPPVRKIEIFEDSEDSQPTPKTKPSSAGPFFDGDETCSTQMFNMFIKSQAVSTPKGTQKQAPSRQFGTVLRELPPAEEPAPVPAVESTPCSPMLRKQLSTILETSEHGTQSLATSCATTKSTITSSSSPGSHTVFKVISKNEESTPGQMRLQRMVGLSAVVAETENHGGDNFSRRELWEPNAPSLPMLKSLRFQEDKTETIPRPLACFQEDKTETMPRMPTLLLEDSLSHGSVVNDKPSPLPKLSISEDENDLCGLFGKTPPKITIFGSPKRICERTTPDLFTSMKCTQDAMNSFALDTRKPGTALSTSKLEDSIMTDLSFVPETQLGTVPKPKPEVMQKKFEIFLDDSQPEVAASKTVASVASSFALDYTLPETQPPVQSAGKQETDGQSHMIASFMKDCIEISRCPSQTPPPIVATNLTSTATVPKFSRDSMSGNPANDKSSCGKQADQFFELNAVTEMFATNISMIKNSTLLQPPAELILPLEEAESAELSIYYKTTPVTPKQSHHSWSQSDFKTPSREQFVHPKNSVDQSVLNETLADPNKNPFNVDLIRSLLESIDFSLYIEKLPHCHLVGHVKRLHPNSQLEVHNEKFEVGKMIGKGAYGSVYVGQHIKSGKKVALKQERPTNYWEFYICLEVHSRLTSEQMIPAYQHIDYALVGNNSSVYISEFSDYGSLIGVCNKIKSVTNRNLDEYVVMHLSCQMLDIVDHLHAMGIIHADIKPDNFLLMRPLCADPNELSLQLIDFGVSIDTKLFPNNQTFNYVHHDDLFKCIEMRTQRPWTYQLDLYGLVSVMHVLLFGRYMEVAPRTGSTVWMPKTTVPRYFQRQMWENIFRTLLNVRDCRTMPNLQQLRTQLKYELAEKEKYVGEAISKFNTILQP</sequence>
<keyword evidence="6" id="KW-0137">Centromere</keyword>
<keyword evidence="3 7" id="KW-0547">Nucleotide-binding</keyword>
<dbReference type="Gene3D" id="1.25.40.430">
    <property type="match status" value="1"/>
</dbReference>
<dbReference type="SMART" id="SM00777">
    <property type="entry name" value="Mad3_BUB1_I"/>
    <property type="match status" value="1"/>
</dbReference>
<dbReference type="PROSITE" id="PS00108">
    <property type="entry name" value="PROTEIN_KINASE_ST"/>
    <property type="match status" value="1"/>
</dbReference>
<evidence type="ECO:0000259" key="10">
    <source>
        <dbReference type="PROSITE" id="PS50011"/>
    </source>
</evidence>
<dbReference type="SMART" id="SM00220">
    <property type="entry name" value="S_TKc"/>
    <property type="match status" value="1"/>
</dbReference>
<dbReference type="InterPro" id="IPR008271">
    <property type="entry name" value="Ser/Thr_kinase_AS"/>
</dbReference>
<keyword evidence="4" id="KW-0995">Kinetochore</keyword>
<evidence type="ECO:0008006" key="14">
    <source>
        <dbReference type="Google" id="ProtNLM"/>
    </source>
</evidence>
<organism evidence="12 13">
    <name type="scientific">Drosophila rhopaloa</name>
    <name type="common">Fruit fly</name>
    <dbReference type="NCBI Taxonomy" id="1041015"/>
    <lineage>
        <taxon>Eukaryota</taxon>
        <taxon>Metazoa</taxon>
        <taxon>Ecdysozoa</taxon>
        <taxon>Arthropoda</taxon>
        <taxon>Hexapoda</taxon>
        <taxon>Insecta</taxon>
        <taxon>Pterygota</taxon>
        <taxon>Neoptera</taxon>
        <taxon>Endopterygota</taxon>
        <taxon>Diptera</taxon>
        <taxon>Brachycera</taxon>
        <taxon>Muscomorpha</taxon>
        <taxon>Ephydroidea</taxon>
        <taxon>Drosophilidae</taxon>
        <taxon>Drosophila</taxon>
        <taxon>Sophophora</taxon>
    </lineage>
</organism>
<dbReference type="PROSITE" id="PS50011">
    <property type="entry name" value="PROTEIN_KINASE_DOM"/>
    <property type="match status" value="1"/>
</dbReference>
<evidence type="ECO:0000256" key="4">
    <source>
        <dbReference type="ARBA" id="ARBA00022838"/>
    </source>
</evidence>
<proteinExistence type="predicted"/>
<evidence type="ECO:0000313" key="12">
    <source>
        <dbReference type="EnsemblMetazoa" id="XP_016984598.2"/>
    </source>
</evidence>
<evidence type="ECO:0000256" key="9">
    <source>
        <dbReference type="SAM" id="MobiDB-lite"/>
    </source>
</evidence>
<accession>A0ABM5HS28</accession>
<dbReference type="InterPro" id="IPR017441">
    <property type="entry name" value="Protein_kinase_ATP_BS"/>
</dbReference>
<dbReference type="InterPro" id="IPR011009">
    <property type="entry name" value="Kinase-like_dom_sf"/>
</dbReference>
<feature type="region of interest" description="Disordered" evidence="9">
    <location>
        <begin position="609"/>
        <end position="633"/>
    </location>
</feature>
<comment type="subcellular location">
    <subcellularLocation>
        <location evidence="1">Chromosome</location>
        <location evidence="1">Centromere</location>
        <location evidence="1">Kinetochore</location>
    </subcellularLocation>
</comment>
<keyword evidence="8" id="KW-0175">Coiled coil</keyword>
<dbReference type="RefSeq" id="XP_016984598.2">
    <property type="nucleotide sequence ID" value="XM_017129109.2"/>
</dbReference>